<gene>
    <name evidence="1" type="ORF">WOLCODRAFT_161139</name>
</gene>
<evidence type="ECO:0008006" key="3">
    <source>
        <dbReference type="Google" id="ProtNLM"/>
    </source>
</evidence>
<protein>
    <recommendedName>
        <fullName evidence="3">BAH domain-containing protein</fullName>
    </recommendedName>
</protein>
<accession>A0A2H3J6M3</accession>
<dbReference type="AlphaFoldDB" id="A0A2H3J6M3"/>
<evidence type="ECO:0000313" key="1">
    <source>
        <dbReference type="EMBL" id="PCH37900.1"/>
    </source>
</evidence>
<name>A0A2H3J6M3_WOLCO</name>
<dbReference type="Proteomes" id="UP000218811">
    <property type="component" value="Unassembled WGS sequence"/>
</dbReference>
<dbReference type="EMBL" id="KB467942">
    <property type="protein sequence ID" value="PCH37900.1"/>
    <property type="molecule type" value="Genomic_DNA"/>
</dbReference>
<dbReference type="Gene3D" id="2.30.30.490">
    <property type="match status" value="1"/>
</dbReference>
<dbReference type="STRING" id="742152.A0A2H3J6M3"/>
<feature type="non-terminal residue" evidence="1">
    <location>
        <position position="278"/>
    </location>
</feature>
<keyword evidence="2" id="KW-1185">Reference proteome</keyword>
<sequence>MLHLVTTASLNNPRIDYERFIASLRVTDRSTEATAIVLRMLRRELTQEDLESSDVQDYVCGILETLCNENVQLQKALSRVPLISTLWERFKSFPNRAACNSKKSVVKGPRRSTNVGNDVFRRSIPTVVTPVVDRIARGFFVTTLRVAGRSPEDAASASDDLVPVKSVKVHDEDPVRIEWVGSSRIVPKHYNSVIVDGVTYTVGDTVIVEKGPDYDNTRQNNAASEPSRSTNELANNKWFCTICYLYEEEEEVVHVRHGRITVKKKYFHCQWLQHASQT</sequence>
<reference evidence="1 2" key="1">
    <citation type="journal article" date="2012" name="Science">
        <title>The Paleozoic origin of enzymatic lignin decomposition reconstructed from 31 fungal genomes.</title>
        <authorList>
            <person name="Floudas D."/>
            <person name="Binder M."/>
            <person name="Riley R."/>
            <person name="Barry K."/>
            <person name="Blanchette R.A."/>
            <person name="Henrissat B."/>
            <person name="Martinez A.T."/>
            <person name="Otillar R."/>
            <person name="Spatafora J.W."/>
            <person name="Yadav J.S."/>
            <person name="Aerts A."/>
            <person name="Benoit I."/>
            <person name="Boyd A."/>
            <person name="Carlson A."/>
            <person name="Copeland A."/>
            <person name="Coutinho P.M."/>
            <person name="de Vries R.P."/>
            <person name="Ferreira P."/>
            <person name="Findley K."/>
            <person name="Foster B."/>
            <person name="Gaskell J."/>
            <person name="Glotzer D."/>
            <person name="Gorecki P."/>
            <person name="Heitman J."/>
            <person name="Hesse C."/>
            <person name="Hori C."/>
            <person name="Igarashi K."/>
            <person name="Jurgens J.A."/>
            <person name="Kallen N."/>
            <person name="Kersten P."/>
            <person name="Kohler A."/>
            <person name="Kuees U."/>
            <person name="Kumar T.K.A."/>
            <person name="Kuo A."/>
            <person name="LaButti K."/>
            <person name="Larrondo L.F."/>
            <person name="Lindquist E."/>
            <person name="Ling A."/>
            <person name="Lombard V."/>
            <person name="Lucas S."/>
            <person name="Lundell T."/>
            <person name="Martin R."/>
            <person name="McLaughlin D.J."/>
            <person name="Morgenstern I."/>
            <person name="Morin E."/>
            <person name="Murat C."/>
            <person name="Nagy L.G."/>
            <person name="Nolan M."/>
            <person name="Ohm R.A."/>
            <person name="Patyshakuliyeva A."/>
            <person name="Rokas A."/>
            <person name="Ruiz-Duenas F.J."/>
            <person name="Sabat G."/>
            <person name="Salamov A."/>
            <person name="Samejima M."/>
            <person name="Schmutz J."/>
            <person name="Slot J.C."/>
            <person name="St John F."/>
            <person name="Stenlid J."/>
            <person name="Sun H."/>
            <person name="Sun S."/>
            <person name="Syed K."/>
            <person name="Tsang A."/>
            <person name="Wiebenga A."/>
            <person name="Young D."/>
            <person name="Pisabarro A."/>
            <person name="Eastwood D.C."/>
            <person name="Martin F."/>
            <person name="Cullen D."/>
            <person name="Grigoriev I.V."/>
            <person name="Hibbett D.S."/>
        </authorList>
    </citation>
    <scope>NUCLEOTIDE SEQUENCE [LARGE SCALE GENOMIC DNA]</scope>
    <source>
        <strain evidence="1 2">MD-104</strain>
    </source>
</reference>
<evidence type="ECO:0000313" key="2">
    <source>
        <dbReference type="Proteomes" id="UP000218811"/>
    </source>
</evidence>
<dbReference type="InterPro" id="IPR043151">
    <property type="entry name" value="BAH_sf"/>
</dbReference>
<organism evidence="1 2">
    <name type="scientific">Wolfiporia cocos (strain MD-104)</name>
    <name type="common">Brown rot fungus</name>
    <dbReference type="NCBI Taxonomy" id="742152"/>
    <lineage>
        <taxon>Eukaryota</taxon>
        <taxon>Fungi</taxon>
        <taxon>Dikarya</taxon>
        <taxon>Basidiomycota</taxon>
        <taxon>Agaricomycotina</taxon>
        <taxon>Agaricomycetes</taxon>
        <taxon>Polyporales</taxon>
        <taxon>Phaeolaceae</taxon>
        <taxon>Wolfiporia</taxon>
    </lineage>
</organism>
<dbReference type="OrthoDB" id="3267543at2759"/>
<proteinExistence type="predicted"/>